<dbReference type="InterPro" id="IPR029063">
    <property type="entry name" value="SAM-dependent_MTases_sf"/>
</dbReference>
<proteinExistence type="predicted"/>
<dbReference type="EMBL" id="MN740008">
    <property type="protein sequence ID" value="QHT83338.1"/>
    <property type="molecule type" value="Genomic_DNA"/>
</dbReference>
<dbReference type="Gene3D" id="3.40.50.150">
    <property type="entry name" value="Vaccinia Virus protein VP39"/>
    <property type="match status" value="1"/>
</dbReference>
<sequence length="222" mass="26087">MFNNCDSKTNGENAFFMYIKDSIEIIFDVGCRSDSEFINFKGNVHYFDPVDKFIEELKNVKNVNSKSYFNNFGLGEENKELYYYPKYQSFYDRTISCTVSDDSNKFLLRIKKGKDYVIENNIKNIDFLKIDTEGYELNVLQGFEDFLENVQIIQFEYGGTFLDNATKLIDVKNYLEQNNFTNFSYLTNNGSVPITDFNDHYQYCNIVCVNKNSRFVPLFNSM</sequence>
<feature type="domain" description="Methyltransferase FkbM" evidence="1">
    <location>
        <begin position="115"/>
        <end position="180"/>
    </location>
</feature>
<reference evidence="2" key="1">
    <citation type="journal article" date="2020" name="Nature">
        <title>Giant virus diversity and host interactions through global metagenomics.</title>
        <authorList>
            <person name="Schulz F."/>
            <person name="Roux S."/>
            <person name="Paez-Espino D."/>
            <person name="Jungbluth S."/>
            <person name="Walsh D.A."/>
            <person name="Denef V.J."/>
            <person name="McMahon K.D."/>
            <person name="Konstantinidis K.T."/>
            <person name="Eloe-Fadrosh E.A."/>
            <person name="Kyrpides N.C."/>
            <person name="Woyke T."/>
        </authorList>
    </citation>
    <scope>NUCLEOTIDE SEQUENCE</scope>
    <source>
        <strain evidence="2">GVMAG-M-3300023184-167</strain>
    </source>
</reference>
<dbReference type="SUPFAM" id="SSF53335">
    <property type="entry name" value="S-adenosyl-L-methionine-dependent methyltransferases"/>
    <property type="match status" value="1"/>
</dbReference>
<evidence type="ECO:0000313" key="2">
    <source>
        <dbReference type="EMBL" id="QHT83338.1"/>
    </source>
</evidence>
<dbReference type="AlphaFoldDB" id="A0A6C0HRJ9"/>
<dbReference type="NCBIfam" id="TIGR01444">
    <property type="entry name" value="fkbM_fam"/>
    <property type="match status" value="1"/>
</dbReference>
<name>A0A6C0HRJ9_9ZZZZ</name>
<organism evidence="2">
    <name type="scientific">viral metagenome</name>
    <dbReference type="NCBI Taxonomy" id="1070528"/>
    <lineage>
        <taxon>unclassified sequences</taxon>
        <taxon>metagenomes</taxon>
        <taxon>organismal metagenomes</taxon>
    </lineage>
</organism>
<dbReference type="InterPro" id="IPR006342">
    <property type="entry name" value="FkbM_mtfrase"/>
</dbReference>
<accession>A0A6C0HRJ9</accession>
<dbReference type="Pfam" id="PF05050">
    <property type="entry name" value="Methyltransf_21"/>
    <property type="match status" value="1"/>
</dbReference>
<protein>
    <recommendedName>
        <fullName evidence="1">Methyltransferase FkbM domain-containing protein</fullName>
    </recommendedName>
</protein>
<evidence type="ECO:0000259" key="1">
    <source>
        <dbReference type="Pfam" id="PF05050"/>
    </source>
</evidence>